<dbReference type="GO" id="GO:0046872">
    <property type="term" value="F:metal ion binding"/>
    <property type="evidence" value="ECO:0007669"/>
    <property type="project" value="UniProtKB-KW"/>
</dbReference>
<evidence type="ECO:0000256" key="10">
    <source>
        <dbReference type="SAM" id="Coils"/>
    </source>
</evidence>
<dbReference type="InterPro" id="IPR000008">
    <property type="entry name" value="C2_dom"/>
</dbReference>
<feature type="coiled-coil region" evidence="10">
    <location>
        <begin position="95"/>
        <end position="170"/>
    </location>
</feature>
<reference evidence="13 14" key="1">
    <citation type="journal article" date="2011" name="Science">
        <title>The ecoresponsive genome of Daphnia pulex.</title>
        <authorList>
            <person name="Colbourne J.K."/>
            <person name="Pfrender M.E."/>
            <person name="Gilbert D."/>
            <person name="Thomas W.K."/>
            <person name="Tucker A."/>
            <person name="Oakley T.H."/>
            <person name="Tokishita S."/>
            <person name="Aerts A."/>
            <person name="Arnold G.J."/>
            <person name="Basu M.K."/>
            <person name="Bauer D.J."/>
            <person name="Caceres C.E."/>
            <person name="Carmel L."/>
            <person name="Casola C."/>
            <person name="Choi J.H."/>
            <person name="Detter J.C."/>
            <person name="Dong Q."/>
            <person name="Dusheyko S."/>
            <person name="Eads B.D."/>
            <person name="Frohlich T."/>
            <person name="Geiler-Samerotte K.A."/>
            <person name="Gerlach D."/>
            <person name="Hatcher P."/>
            <person name="Jogdeo S."/>
            <person name="Krijgsveld J."/>
            <person name="Kriventseva E.V."/>
            <person name="Kultz D."/>
            <person name="Laforsch C."/>
            <person name="Lindquist E."/>
            <person name="Lopez J."/>
            <person name="Manak J.R."/>
            <person name="Muller J."/>
            <person name="Pangilinan J."/>
            <person name="Patwardhan R.P."/>
            <person name="Pitluck S."/>
            <person name="Pritham E.J."/>
            <person name="Rechtsteiner A."/>
            <person name="Rho M."/>
            <person name="Rogozin I.B."/>
            <person name="Sakarya O."/>
            <person name="Salamov A."/>
            <person name="Schaack S."/>
            <person name="Shapiro H."/>
            <person name="Shiga Y."/>
            <person name="Skalitzky C."/>
            <person name="Smith Z."/>
            <person name="Souvorov A."/>
            <person name="Sung W."/>
            <person name="Tang Z."/>
            <person name="Tsuchiya D."/>
            <person name="Tu H."/>
            <person name="Vos H."/>
            <person name="Wang M."/>
            <person name="Wolf Y.I."/>
            <person name="Yamagata H."/>
            <person name="Yamada T."/>
            <person name="Ye Y."/>
            <person name="Shaw J.R."/>
            <person name="Andrews J."/>
            <person name="Crease T.J."/>
            <person name="Tang H."/>
            <person name="Lucas S.M."/>
            <person name="Robertson H.M."/>
            <person name="Bork P."/>
            <person name="Koonin E.V."/>
            <person name="Zdobnov E.M."/>
            <person name="Grigoriev I.V."/>
            <person name="Lynch M."/>
            <person name="Boore J.L."/>
        </authorList>
    </citation>
    <scope>NUCLEOTIDE SEQUENCE [LARGE SCALE GENOMIC DNA]</scope>
</reference>
<dbReference type="OrthoDB" id="6398671at2759"/>
<feature type="region of interest" description="Disordered" evidence="11">
    <location>
        <begin position="379"/>
        <end position="662"/>
    </location>
</feature>
<keyword evidence="6" id="KW-0106">Calcium</keyword>
<dbReference type="FunCoup" id="E9GE92">
    <property type="interactions" value="63"/>
</dbReference>
<dbReference type="PhylomeDB" id="E9GE92"/>
<feature type="domain" description="C2" evidence="12">
    <location>
        <begin position="851"/>
        <end position="978"/>
    </location>
</feature>
<evidence type="ECO:0000256" key="7">
    <source>
        <dbReference type="ARBA" id="ARBA00023136"/>
    </source>
</evidence>
<dbReference type="GO" id="GO:0009738">
    <property type="term" value="P:abscisic acid-activated signaling pathway"/>
    <property type="evidence" value="ECO:0007669"/>
    <property type="project" value="UniProtKB-KW"/>
</dbReference>
<dbReference type="CDD" id="cd00030">
    <property type="entry name" value="C2"/>
    <property type="match status" value="1"/>
</dbReference>
<dbReference type="SMART" id="SM00239">
    <property type="entry name" value="C2"/>
    <property type="match status" value="2"/>
</dbReference>
<keyword evidence="10" id="KW-0175">Coiled coil</keyword>
<dbReference type="GO" id="GO:0005886">
    <property type="term" value="C:plasma membrane"/>
    <property type="evidence" value="ECO:0007669"/>
    <property type="project" value="UniProtKB-SubCell"/>
</dbReference>
<keyword evidence="5" id="KW-0479">Metal-binding</keyword>
<dbReference type="PANTHER" id="PTHR45933">
    <property type="entry name" value="PROTEIN C2-DOMAIN ABA-RELATED 4"/>
    <property type="match status" value="1"/>
</dbReference>
<dbReference type="InParanoid" id="E9GE92"/>
<feature type="compositionally biased region" description="Basic and acidic residues" evidence="11">
    <location>
        <begin position="614"/>
        <end position="624"/>
    </location>
</feature>
<feature type="compositionally biased region" description="Acidic residues" evidence="11">
    <location>
        <begin position="572"/>
        <end position="584"/>
    </location>
</feature>
<dbReference type="PANTHER" id="PTHR45933:SF5">
    <property type="entry name" value="PROTEIN C2-DOMAIN ABA-RELATED 4"/>
    <property type="match status" value="1"/>
</dbReference>
<evidence type="ECO:0000256" key="1">
    <source>
        <dbReference type="ARBA" id="ARBA00004123"/>
    </source>
</evidence>
<dbReference type="GO" id="GO:0005634">
    <property type="term" value="C:nucleus"/>
    <property type="evidence" value="ECO:0007669"/>
    <property type="project" value="UniProtKB-SubCell"/>
</dbReference>
<feature type="coiled-coil region" evidence="10">
    <location>
        <begin position="205"/>
        <end position="260"/>
    </location>
</feature>
<dbReference type="Gene3D" id="2.60.40.150">
    <property type="entry name" value="C2 domain"/>
    <property type="match status" value="2"/>
</dbReference>
<sequence length="999" mass="113523">MIDILAVTILAFLFAYVCWDIGRDCAFMDLFSRKTDIQTRLSAVNQIKIKPDVFCATKPAIDKGFSTPSGDDLNQQSCLRLMAKDDDQNLTVLENERLKNELSLLQSQLTDSSSKLQMFQNVYDELATTKMELEEKKRVITDITEKNLRLKNDESEKERLANELSLVQSQLTDSSSELKLFQSVHDELETTKSELEYNKRVITEISELNLRLTYDELEKERLKNELSLVQSQLTDSHFQLRQFHDELETTKCELEEKKSLITAISVKNLRLTSQDSRLRREIEDRDRLIESSQAEVEKLRISINNHTDTIEQLLDHILSSQTPRNDEEVGIKVEKPDEIPAAIEQVETLQNNPESIKFQPREAILTIENLSDEITVENQELDEAPGEPVSEPKEIPVEEHPSNQQLGMDETRPESLSESLTETIVDTGNVTNKDQVGETELLEIAEETIIPEESEHIEEQPSEAQSKSTDNLEDPQVEPQITEQSELLNDRAMDEKPEEPSTEIVSKPKDTPAEVPPSCEHELDTGEKRPEPTSLNENWQKTIDDTGNVTNEDPVLGENELLEIDEKTIIPEEIEQVEDSEQVEEQPSKAQSKSADNQFRHKPGDPQVQLPNPEKSDLMKKIDNQPHQVPNPEKSQLLQNRAIDRKPKTEPEPLADTMEGNKTPGKFKIRVLRGVNFPEAKDSDKYYVSVSIMWAEDGRGKTHVQGKKINKSKTILGIQPEWNKDFTIETPDPEWCLMTIKLKKSSKLGWETSTVGSVVVYASALKVNQVNRLRLFKQSRNPVGNTYLELEIEYLPEVIPRPEPKDTPAEVPPSNNKKNDNQPLHKPKDPHALPPNPEKSQLSQKRAMDEKPKAPAKSQPDCKEGNQTPKDFKIRVQRGVNLPEAKDSDQYYVSMRVQEGRGTIRQQDKKVGKSKTIRGSQPEWNKDFTIKTTNPEECQMTIKVKKSSKFCLKKSTVGFVKLDVSSLSDGLNKLQLYDESHNPVGKACLEVEITSSAKV</sequence>
<evidence type="ECO:0000256" key="6">
    <source>
        <dbReference type="ARBA" id="ARBA00022837"/>
    </source>
</evidence>
<evidence type="ECO:0000256" key="5">
    <source>
        <dbReference type="ARBA" id="ARBA00022723"/>
    </source>
</evidence>
<feature type="compositionally biased region" description="Polar residues" evidence="11">
    <location>
        <begin position="416"/>
        <end position="434"/>
    </location>
</feature>
<feature type="compositionally biased region" description="Basic and acidic residues" evidence="11">
    <location>
        <begin position="860"/>
        <end position="873"/>
    </location>
</feature>
<proteinExistence type="inferred from homology"/>
<dbReference type="InterPro" id="IPR035892">
    <property type="entry name" value="C2_domain_sf"/>
</dbReference>
<dbReference type="Proteomes" id="UP000000305">
    <property type="component" value="Unassembled WGS sequence"/>
</dbReference>
<feature type="compositionally biased region" description="Basic and acidic residues" evidence="11">
    <location>
        <begin position="488"/>
        <end position="499"/>
    </location>
</feature>
<gene>
    <name evidence="13" type="ORF">DAPPUDRAFT_101700</name>
</gene>
<evidence type="ECO:0000256" key="9">
    <source>
        <dbReference type="ARBA" id="ARBA00024037"/>
    </source>
</evidence>
<keyword evidence="7" id="KW-0472">Membrane</keyword>
<name>E9GE92_DAPPU</name>
<dbReference type="Pfam" id="PF00168">
    <property type="entry name" value="C2"/>
    <property type="match status" value="2"/>
</dbReference>
<protein>
    <recommendedName>
        <fullName evidence="12">C2 domain-containing protein</fullName>
    </recommendedName>
</protein>
<dbReference type="EMBL" id="GL732540">
    <property type="protein sequence ID" value="EFX82224.1"/>
    <property type="molecule type" value="Genomic_DNA"/>
</dbReference>
<dbReference type="InterPro" id="IPR044562">
    <property type="entry name" value="CAR1-11"/>
</dbReference>
<feature type="region of interest" description="Disordered" evidence="11">
    <location>
        <begin position="799"/>
        <end position="873"/>
    </location>
</feature>
<feature type="compositionally biased region" description="Polar residues" evidence="11">
    <location>
        <begin position="533"/>
        <end position="551"/>
    </location>
</feature>
<evidence type="ECO:0000259" key="12">
    <source>
        <dbReference type="PROSITE" id="PS50004"/>
    </source>
</evidence>
<organism evidence="13 14">
    <name type="scientific">Daphnia pulex</name>
    <name type="common">Water flea</name>
    <dbReference type="NCBI Taxonomy" id="6669"/>
    <lineage>
        <taxon>Eukaryota</taxon>
        <taxon>Metazoa</taxon>
        <taxon>Ecdysozoa</taxon>
        <taxon>Arthropoda</taxon>
        <taxon>Crustacea</taxon>
        <taxon>Branchiopoda</taxon>
        <taxon>Diplostraca</taxon>
        <taxon>Cladocera</taxon>
        <taxon>Anomopoda</taxon>
        <taxon>Daphniidae</taxon>
        <taxon>Daphnia</taxon>
    </lineage>
</organism>
<evidence type="ECO:0000256" key="8">
    <source>
        <dbReference type="ARBA" id="ARBA00023242"/>
    </source>
</evidence>
<evidence type="ECO:0000256" key="3">
    <source>
        <dbReference type="ARBA" id="ARBA00022475"/>
    </source>
</evidence>
<dbReference type="PROSITE" id="PS50004">
    <property type="entry name" value="C2"/>
    <property type="match status" value="2"/>
</dbReference>
<comment type="similarity">
    <text evidence="9">Belongs to the plant CAR protein family.</text>
</comment>
<evidence type="ECO:0000256" key="4">
    <source>
        <dbReference type="ARBA" id="ARBA00022682"/>
    </source>
</evidence>
<feature type="compositionally biased region" description="Acidic residues" evidence="11">
    <location>
        <begin position="440"/>
        <end position="452"/>
    </location>
</feature>
<feature type="region of interest" description="Disordered" evidence="11">
    <location>
        <begin position="903"/>
        <end position="926"/>
    </location>
</feature>
<dbReference type="AlphaFoldDB" id="E9GE92"/>
<feature type="domain" description="C2" evidence="12">
    <location>
        <begin position="647"/>
        <end position="775"/>
    </location>
</feature>
<dbReference type="KEGG" id="dpx:DAPPUDRAFT_101700"/>
<feature type="compositionally biased region" description="Basic and acidic residues" evidence="11">
    <location>
        <begin position="390"/>
        <end position="401"/>
    </location>
</feature>
<accession>E9GE92</accession>
<keyword evidence="3" id="KW-1003">Cell membrane</keyword>
<evidence type="ECO:0000313" key="13">
    <source>
        <dbReference type="EMBL" id="EFX82224.1"/>
    </source>
</evidence>
<comment type="subcellular location">
    <subcellularLocation>
        <location evidence="2">Cell membrane</location>
    </subcellularLocation>
    <subcellularLocation>
        <location evidence="1">Nucleus</location>
    </subcellularLocation>
</comment>
<feature type="compositionally biased region" description="Basic and acidic residues" evidence="11">
    <location>
        <begin position="519"/>
        <end position="531"/>
    </location>
</feature>
<keyword evidence="14" id="KW-1185">Reference proteome</keyword>
<dbReference type="SUPFAM" id="SSF49562">
    <property type="entry name" value="C2 domain (Calcium/lipid-binding domain, CaLB)"/>
    <property type="match status" value="2"/>
</dbReference>
<feature type="compositionally biased region" description="Basic and acidic residues" evidence="11">
    <location>
        <begin position="642"/>
        <end position="651"/>
    </location>
</feature>
<keyword evidence="4" id="KW-0938">Abscisic acid signaling pathway</keyword>
<feature type="compositionally biased region" description="Polar residues" evidence="11">
    <location>
        <begin position="625"/>
        <end position="639"/>
    </location>
</feature>
<evidence type="ECO:0000256" key="11">
    <source>
        <dbReference type="SAM" id="MobiDB-lite"/>
    </source>
</evidence>
<keyword evidence="8" id="KW-0539">Nucleus</keyword>
<dbReference type="HOGENOM" id="CLU_300010_0_0_1"/>
<evidence type="ECO:0000256" key="2">
    <source>
        <dbReference type="ARBA" id="ARBA00004236"/>
    </source>
</evidence>
<evidence type="ECO:0000313" key="14">
    <source>
        <dbReference type="Proteomes" id="UP000000305"/>
    </source>
</evidence>